<dbReference type="Proteomes" id="UP000188268">
    <property type="component" value="Unassembled WGS sequence"/>
</dbReference>
<evidence type="ECO:0000313" key="2">
    <source>
        <dbReference type="Proteomes" id="UP000188268"/>
    </source>
</evidence>
<comment type="caution">
    <text evidence="1">The sequence shown here is derived from an EMBL/GenBank/DDBJ whole genome shotgun (WGS) entry which is preliminary data.</text>
</comment>
<dbReference type="Gramene" id="OMO81241">
    <property type="protein sequence ID" value="OMO81241"/>
    <property type="gene ID" value="CCACVL1_12528"/>
</dbReference>
<proteinExistence type="predicted"/>
<protein>
    <submittedName>
        <fullName evidence="1">Uncharacterized protein</fullName>
    </submittedName>
</protein>
<name>A0A1R3IFG3_COCAP</name>
<organism evidence="1 2">
    <name type="scientific">Corchorus capsularis</name>
    <name type="common">Jute</name>
    <dbReference type="NCBI Taxonomy" id="210143"/>
    <lineage>
        <taxon>Eukaryota</taxon>
        <taxon>Viridiplantae</taxon>
        <taxon>Streptophyta</taxon>
        <taxon>Embryophyta</taxon>
        <taxon>Tracheophyta</taxon>
        <taxon>Spermatophyta</taxon>
        <taxon>Magnoliopsida</taxon>
        <taxon>eudicotyledons</taxon>
        <taxon>Gunneridae</taxon>
        <taxon>Pentapetalae</taxon>
        <taxon>rosids</taxon>
        <taxon>malvids</taxon>
        <taxon>Malvales</taxon>
        <taxon>Malvaceae</taxon>
        <taxon>Grewioideae</taxon>
        <taxon>Apeibeae</taxon>
        <taxon>Corchorus</taxon>
    </lineage>
</organism>
<reference evidence="1 2" key="1">
    <citation type="submission" date="2013-09" db="EMBL/GenBank/DDBJ databases">
        <title>Corchorus capsularis genome sequencing.</title>
        <authorList>
            <person name="Alam M."/>
            <person name="Haque M.S."/>
            <person name="Islam M.S."/>
            <person name="Emdad E.M."/>
            <person name="Islam M.M."/>
            <person name="Ahmed B."/>
            <person name="Halim A."/>
            <person name="Hossen Q.M.M."/>
            <person name="Hossain M.Z."/>
            <person name="Ahmed R."/>
            <person name="Khan M.M."/>
            <person name="Islam R."/>
            <person name="Rashid M.M."/>
            <person name="Khan S.A."/>
            <person name="Rahman M.S."/>
            <person name="Alam M."/>
        </authorList>
    </citation>
    <scope>NUCLEOTIDE SEQUENCE [LARGE SCALE GENOMIC DNA]</scope>
    <source>
        <strain evidence="2">cv. CVL-1</strain>
        <tissue evidence="1">Whole seedling</tissue>
    </source>
</reference>
<gene>
    <name evidence="1" type="ORF">CCACVL1_12528</name>
</gene>
<keyword evidence="2" id="KW-1185">Reference proteome</keyword>
<evidence type="ECO:0000313" key="1">
    <source>
        <dbReference type="EMBL" id="OMO81241.1"/>
    </source>
</evidence>
<accession>A0A1R3IFG3</accession>
<sequence>MQNGLTIVHQRPRRPWSDLNQLLQHINMQRIPAINVTSKAHIRVNLKQSFDNFQKPFCCC</sequence>
<dbReference type="EMBL" id="AWWV01010203">
    <property type="protein sequence ID" value="OMO81241.1"/>
    <property type="molecule type" value="Genomic_DNA"/>
</dbReference>
<dbReference type="AlphaFoldDB" id="A0A1R3IFG3"/>